<dbReference type="InterPro" id="IPR014729">
    <property type="entry name" value="Rossmann-like_a/b/a_fold"/>
</dbReference>
<dbReference type="EMBL" id="ADBF01000259">
    <property type="protein sequence ID" value="EFE48178.1"/>
    <property type="molecule type" value="Genomic_DNA"/>
</dbReference>
<dbReference type="InterPro" id="IPR002500">
    <property type="entry name" value="PAPS_reduct_dom"/>
</dbReference>
<dbReference type="PANTHER" id="PTHR43196">
    <property type="entry name" value="SULFATE ADENYLYLTRANSFERASE SUBUNIT 2"/>
    <property type="match status" value="1"/>
</dbReference>
<keyword evidence="2" id="KW-0808">Transferase</keyword>
<dbReference type="Proteomes" id="UP000005536">
    <property type="component" value="Unassembled WGS sequence"/>
</dbReference>
<organism evidence="2 3">
    <name type="scientific">Neisseria elongata subsp. glycolytica ATCC 29315</name>
    <dbReference type="NCBI Taxonomy" id="546263"/>
    <lineage>
        <taxon>Bacteria</taxon>
        <taxon>Pseudomonadati</taxon>
        <taxon>Pseudomonadota</taxon>
        <taxon>Betaproteobacteria</taxon>
        <taxon>Neisseriales</taxon>
        <taxon>Neisseriaceae</taxon>
        <taxon>Neisseria</taxon>
    </lineage>
</organism>
<evidence type="ECO:0000259" key="1">
    <source>
        <dbReference type="Pfam" id="PF01507"/>
    </source>
</evidence>
<dbReference type="Pfam" id="PF01507">
    <property type="entry name" value="PAPS_reduct"/>
    <property type="match status" value="1"/>
</dbReference>
<sequence length="393" mass="44353">MFFIAPILGTITNAPVFGANEKCMKVIPINTADPFEDIRQNIAEEYLSETQHYPWIVTFSGGKDSTLVAHLVFDMLLSLPPMLRSRQVFFVSNDTLVESPLVVKHMRQSLAEILRAAEIFRLPVSGEITVPKLQDTFWTLLIGKGYPTPNRSMRWCTDRLKIQPTSGYILQKVNENGKAIIVLGVRKDESATRKASIESHQNLENSNLTPHSDLKNALVYRPIADLSTDDVWEFLAANDPPWGGTHSDLIKFYREAAGGECPIVLSQEEAPGCGTNSSRFGCWTCTVVNKDRSLQGFVDAGKTEFAPLIEYRNWLVDIRNKPEYRQAERRNGKLTFKSGKHIPGPFTITARQEMLVKLLEVQAAFGEELISQDEIDLIKQIWTEDILKQGDRR</sequence>
<dbReference type="Gene3D" id="3.40.50.620">
    <property type="entry name" value="HUPs"/>
    <property type="match status" value="1"/>
</dbReference>
<proteinExistence type="predicted"/>
<dbReference type="GO" id="GO:0016740">
    <property type="term" value="F:transferase activity"/>
    <property type="evidence" value="ECO:0007669"/>
    <property type="project" value="UniProtKB-KW"/>
</dbReference>
<gene>
    <name evidence="2" type="ORF">NEIELOOT_03095</name>
</gene>
<evidence type="ECO:0000313" key="3">
    <source>
        <dbReference type="Proteomes" id="UP000005536"/>
    </source>
</evidence>
<dbReference type="AlphaFoldDB" id="D4DVH7"/>
<dbReference type="InterPro" id="IPR017598">
    <property type="entry name" value="SulphurTrfase_DndC"/>
</dbReference>
<dbReference type="STRING" id="546263.NELON_00420"/>
<reference evidence="2 3" key="1">
    <citation type="submission" date="2010-02" db="EMBL/GenBank/DDBJ databases">
        <authorList>
            <person name="Weinstock G."/>
            <person name="Sodergren E."/>
            <person name="Clifton S."/>
            <person name="Fulton L."/>
            <person name="Fulton B."/>
            <person name="Courtney L."/>
            <person name="Fronick C."/>
            <person name="Harrison M."/>
            <person name="Strong C."/>
            <person name="Farmer C."/>
            <person name="Delahaunty K."/>
            <person name="Markovic C."/>
            <person name="Hall O."/>
            <person name="Minx P."/>
            <person name="Tomlinson C."/>
            <person name="Mitreva M."/>
            <person name="Nelson J."/>
            <person name="Hou S."/>
            <person name="Wollam A."/>
            <person name="Pepin K.H."/>
            <person name="Johnson M."/>
            <person name="Bhonagiri V."/>
            <person name="Zhang X."/>
            <person name="Suruliraj S."/>
            <person name="Warren W."/>
            <person name="Chinwalla A."/>
            <person name="Mardis E.R."/>
            <person name="Wilson R.K."/>
        </authorList>
    </citation>
    <scope>NUCLEOTIDE SEQUENCE [LARGE SCALE GENOMIC DNA]</scope>
    <source>
        <strain evidence="2 3">ATCC 29315</strain>
    </source>
</reference>
<name>D4DVH7_NEIEG</name>
<dbReference type="SUPFAM" id="SSF52402">
    <property type="entry name" value="Adenine nucleotide alpha hydrolases-like"/>
    <property type="match status" value="1"/>
</dbReference>
<feature type="domain" description="Phosphoadenosine phosphosulphate reductase" evidence="1">
    <location>
        <begin position="56"/>
        <end position="286"/>
    </location>
</feature>
<dbReference type="NCBIfam" id="TIGR03183">
    <property type="entry name" value="DNA_S_dndC"/>
    <property type="match status" value="1"/>
</dbReference>
<comment type="caution">
    <text evidence="2">The sequence shown here is derived from an EMBL/GenBank/DDBJ whole genome shotgun (WGS) entry which is preliminary data.</text>
</comment>
<evidence type="ECO:0000313" key="2">
    <source>
        <dbReference type="EMBL" id="EFE48178.1"/>
    </source>
</evidence>
<accession>D4DVH7</accession>
<protein>
    <submittedName>
        <fullName evidence="2">Putative sulfurtransferase DndC</fullName>
    </submittedName>
</protein>
<dbReference type="InterPro" id="IPR050128">
    <property type="entry name" value="Sulfate_adenylyltrnsfr_sub2"/>
</dbReference>
<dbReference type="PANTHER" id="PTHR43196:SF2">
    <property type="entry name" value="PHOSPHOADENOSINE PHOSPHOSULFATE REDUCTASE"/>
    <property type="match status" value="1"/>
</dbReference>